<protein>
    <recommendedName>
        <fullName evidence="3">Small secreted protein</fullName>
    </recommendedName>
</protein>
<feature type="non-terminal residue" evidence="1">
    <location>
        <position position="1"/>
    </location>
</feature>
<accession>A0A9P4Y2A4</accession>
<evidence type="ECO:0000313" key="1">
    <source>
        <dbReference type="EMBL" id="KAF3765042.1"/>
    </source>
</evidence>
<dbReference type="OrthoDB" id="3223416at2759"/>
<name>A0A9P4Y2A4_CRYP1</name>
<dbReference type="GeneID" id="63833349"/>
<keyword evidence="2" id="KW-1185">Reference proteome</keyword>
<comment type="caution">
    <text evidence="1">The sequence shown here is derived from an EMBL/GenBank/DDBJ whole genome shotgun (WGS) entry which is preliminary data.</text>
</comment>
<dbReference type="Proteomes" id="UP000803844">
    <property type="component" value="Unassembled WGS sequence"/>
</dbReference>
<dbReference type="EMBL" id="MU032348">
    <property type="protein sequence ID" value="KAF3765042.1"/>
    <property type="molecule type" value="Genomic_DNA"/>
</dbReference>
<sequence>LNLNVTAISAANNASTLECWQMTTPFSISTTSGTAGSASLDLGDVSNLTYTVLPAAYDGGLHNAPHAQWVVFISGLAYITLPTNTSAAAYVPGGEFGVIFAADTAAVSAEGHRTQYPGVTETVALQIPVADGKVPDYEVLHSGACTDTDVGGLRGL</sequence>
<organism evidence="1 2">
    <name type="scientific">Cryphonectria parasitica (strain ATCC 38755 / EP155)</name>
    <dbReference type="NCBI Taxonomy" id="660469"/>
    <lineage>
        <taxon>Eukaryota</taxon>
        <taxon>Fungi</taxon>
        <taxon>Dikarya</taxon>
        <taxon>Ascomycota</taxon>
        <taxon>Pezizomycotina</taxon>
        <taxon>Sordariomycetes</taxon>
        <taxon>Sordariomycetidae</taxon>
        <taxon>Diaporthales</taxon>
        <taxon>Cryphonectriaceae</taxon>
        <taxon>Cryphonectria-Endothia species complex</taxon>
        <taxon>Cryphonectria</taxon>
    </lineage>
</organism>
<evidence type="ECO:0000313" key="2">
    <source>
        <dbReference type="Proteomes" id="UP000803844"/>
    </source>
</evidence>
<reference evidence="1" key="1">
    <citation type="journal article" date="2020" name="Phytopathology">
        <title>Genome sequence of the chestnut blight fungus Cryphonectria parasitica EP155: A fundamental resource for an archetypical invasive plant pathogen.</title>
        <authorList>
            <person name="Crouch J.A."/>
            <person name="Dawe A."/>
            <person name="Aerts A."/>
            <person name="Barry K."/>
            <person name="Churchill A.C.L."/>
            <person name="Grimwood J."/>
            <person name="Hillman B."/>
            <person name="Milgroom M.G."/>
            <person name="Pangilinan J."/>
            <person name="Smith M."/>
            <person name="Salamov A."/>
            <person name="Schmutz J."/>
            <person name="Yadav J."/>
            <person name="Grigoriev I.V."/>
            <person name="Nuss D."/>
        </authorList>
    </citation>
    <scope>NUCLEOTIDE SEQUENCE</scope>
    <source>
        <strain evidence="1">EP155</strain>
    </source>
</reference>
<gene>
    <name evidence="1" type="ORF">M406DRAFT_243506</name>
</gene>
<dbReference type="RefSeq" id="XP_040776003.1">
    <property type="nucleotide sequence ID" value="XM_040916220.1"/>
</dbReference>
<proteinExistence type="predicted"/>
<feature type="non-terminal residue" evidence="1">
    <location>
        <position position="156"/>
    </location>
</feature>
<dbReference type="AlphaFoldDB" id="A0A9P4Y2A4"/>
<evidence type="ECO:0008006" key="3">
    <source>
        <dbReference type="Google" id="ProtNLM"/>
    </source>
</evidence>